<reference evidence="1 2" key="1">
    <citation type="submission" date="2014-01" db="EMBL/GenBank/DDBJ databases">
        <authorList>
            <person name="Durkin A.S."/>
            <person name="McCorrison J."/>
            <person name="Torralba M."/>
            <person name="Gillis M."/>
            <person name="Haft D.H."/>
            <person name="Methe B."/>
            <person name="Sutton G."/>
            <person name="Nelson K.E."/>
        </authorList>
    </citation>
    <scope>NUCLEOTIDE SEQUENCE [LARGE SCALE GENOMIC DNA]</scope>
    <source>
        <strain evidence="1 2">ATCC 33093</strain>
    </source>
</reference>
<name>X8J6Y0_9FIRM</name>
<evidence type="ECO:0000313" key="2">
    <source>
        <dbReference type="Proteomes" id="UP000022645"/>
    </source>
</evidence>
<comment type="caution">
    <text evidence="1">The sequence shown here is derived from an EMBL/GenBank/DDBJ whole genome shotgun (WGS) entry which is preliminary data.</text>
</comment>
<gene>
    <name evidence="1" type="ORF">HMPREF0581_1246</name>
</gene>
<evidence type="ECO:0000313" key="1">
    <source>
        <dbReference type="EMBL" id="EUC58028.1"/>
    </source>
</evidence>
<organism evidence="1 2">
    <name type="scientific">Mogibacterium timidum ATCC 33093</name>
    <dbReference type="NCBI Taxonomy" id="1401079"/>
    <lineage>
        <taxon>Bacteria</taxon>
        <taxon>Bacillati</taxon>
        <taxon>Bacillota</taxon>
        <taxon>Clostridia</taxon>
        <taxon>Peptostreptococcales</taxon>
        <taxon>Anaerovoracaceae</taxon>
        <taxon>Mogibacterium</taxon>
    </lineage>
</organism>
<dbReference type="Proteomes" id="UP000022645">
    <property type="component" value="Unassembled WGS sequence"/>
</dbReference>
<protein>
    <submittedName>
        <fullName evidence="1">Uncharacterized protein</fullName>
    </submittedName>
</protein>
<dbReference type="EMBL" id="JALU01000004">
    <property type="protein sequence ID" value="EUC58028.1"/>
    <property type="molecule type" value="Genomic_DNA"/>
</dbReference>
<proteinExistence type="predicted"/>
<accession>X8J6Y0</accession>
<sequence length="39" mass="4712">MRRENAGFSVFTSAFREINRSRRSFIVSRSVVYLFWNPQ</sequence>
<dbReference type="AlphaFoldDB" id="X8J6Y0"/>